<comment type="caution">
    <text evidence="4">The sequence shown here is derived from an EMBL/GenBank/DDBJ whole genome shotgun (WGS) entry which is preliminary data.</text>
</comment>
<evidence type="ECO:0000256" key="2">
    <source>
        <dbReference type="SAM" id="SignalP"/>
    </source>
</evidence>
<dbReference type="Proteomes" id="UP000549052">
    <property type="component" value="Unassembled WGS sequence"/>
</dbReference>
<evidence type="ECO:0000313" key="4">
    <source>
        <dbReference type="EMBL" id="MBA8877619.1"/>
    </source>
</evidence>
<dbReference type="InterPro" id="IPR021140">
    <property type="entry name" value="Inh/Omp19"/>
</dbReference>
<accession>A0A839EFS2</accession>
<feature type="signal peptide" evidence="2">
    <location>
        <begin position="1"/>
        <end position="21"/>
    </location>
</feature>
<proteinExistence type="predicted"/>
<evidence type="ECO:0000259" key="3">
    <source>
        <dbReference type="Pfam" id="PF02974"/>
    </source>
</evidence>
<sequence>MRNTVASLFLMAILPVTVALADDLKPMDMDSVDPDLLESFFGPWQIRDEAGDKLCKVILKREETIGGSQLDIDPACVKAFPVMGDITAWRLKENWTIELVDATRKTRITFETPDDNYVAEPQTNGIFTIEQLAGE</sequence>
<keyword evidence="1 2" id="KW-0732">Signal</keyword>
<evidence type="ECO:0000256" key="1">
    <source>
        <dbReference type="ARBA" id="ARBA00022729"/>
    </source>
</evidence>
<protein>
    <recommendedName>
        <fullName evidence="3">Alkaline proteinase inhibitor/ Outer membrane lipoprotein Omp19 domain-containing protein</fullName>
    </recommendedName>
</protein>
<name>A0A839EFS2_9HYPH</name>
<gene>
    <name evidence="4" type="ORF">FHW16_001301</name>
</gene>
<organism evidence="4 5">
    <name type="scientific">Phyllobacterium myrsinacearum</name>
    <dbReference type="NCBI Taxonomy" id="28101"/>
    <lineage>
        <taxon>Bacteria</taxon>
        <taxon>Pseudomonadati</taxon>
        <taxon>Pseudomonadota</taxon>
        <taxon>Alphaproteobacteria</taxon>
        <taxon>Hyphomicrobiales</taxon>
        <taxon>Phyllobacteriaceae</taxon>
        <taxon>Phyllobacterium</taxon>
    </lineage>
</organism>
<keyword evidence="5" id="KW-1185">Reference proteome</keyword>
<dbReference type="RefSeq" id="WP_182548267.1">
    <property type="nucleotide sequence ID" value="NZ_JACGXN010000001.1"/>
</dbReference>
<dbReference type="Gene3D" id="2.40.128.10">
    <property type="match status" value="1"/>
</dbReference>
<dbReference type="EMBL" id="JACGXN010000001">
    <property type="protein sequence ID" value="MBA8877619.1"/>
    <property type="molecule type" value="Genomic_DNA"/>
</dbReference>
<dbReference type="InterPro" id="IPR016085">
    <property type="entry name" value="Protease_inh_B-barrel_dom"/>
</dbReference>
<dbReference type="AlphaFoldDB" id="A0A839EFS2"/>
<dbReference type="Pfam" id="PF02974">
    <property type="entry name" value="Inh"/>
    <property type="match status" value="1"/>
</dbReference>
<dbReference type="SUPFAM" id="SSF50882">
    <property type="entry name" value="beta-Barrel protease inhibitors"/>
    <property type="match status" value="1"/>
</dbReference>
<feature type="domain" description="Alkaline proteinase inhibitor/ Outer membrane lipoprotein Omp19" evidence="3">
    <location>
        <begin position="39"/>
        <end position="125"/>
    </location>
</feature>
<evidence type="ECO:0000313" key="5">
    <source>
        <dbReference type="Proteomes" id="UP000549052"/>
    </source>
</evidence>
<dbReference type="GO" id="GO:0004866">
    <property type="term" value="F:endopeptidase inhibitor activity"/>
    <property type="evidence" value="ECO:0007669"/>
    <property type="project" value="InterPro"/>
</dbReference>
<feature type="chain" id="PRO_5032645055" description="Alkaline proteinase inhibitor/ Outer membrane lipoprotein Omp19 domain-containing protein" evidence="2">
    <location>
        <begin position="22"/>
        <end position="135"/>
    </location>
</feature>
<reference evidence="4 5" key="1">
    <citation type="submission" date="2020-07" db="EMBL/GenBank/DDBJ databases">
        <title>Genomic Encyclopedia of Type Strains, Phase IV (KMG-V): Genome sequencing to study the core and pangenomes of soil and plant-associated prokaryotes.</title>
        <authorList>
            <person name="Whitman W."/>
        </authorList>
    </citation>
    <scope>NUCLEOTIDE SEQUENCE [LARGE SCALE GENOMIC DNA]</scope>
    <source>
        <strain evidence="4 5">AN3</strain>
    </source>
</reference>